<reference evidence="3" key="1">
    <citation type="journal article" date="2020" name="Ecol. Evol.">
        <title>Genome structure and content of the rice root-knot nematode (Meloidogyne graminicola).</title>
        <authorList>
            <person name="Phan N.T."/>
            <person name="Danchin E.G.J."/>
            <person name="Klopp C."/>
            <person name="Perfus-Barbeoch L."/>
            <person name="Kozlowski D.K."/>
            <person name="Koutsovoulos G.D."/>
            <person name="Lopez-Roques C."/>
            <person name="Bouchez O."/>
            <person name="Zahm M."/>
            <person name="Besnard G."/>
            <person name="Bellafiore S."/>
        </authorList>
    </citation>
    <scope>NUCLEOTIDE SEQUENCE</scope>
    <source>
        <strain evidence="3">VN-18</strain>
    </source>
</reference>
<comment type="caution">
    <text evidence="3">The sequence shown here is derived from an EMBL/GenBank/DDBJ whole genome shotgun (WGS) entry which is preliminary data.</text>
</comment>
<keyword evidence="2" id="KW-1133">Transmembrane helix</keyword>
<evidence type="ECO:0000313" key="4">
    <source>
        <dbReference type="Proteomes" id="UP000605970"/>
    </source>
</evidence>
<name>A0A8S9ZYM1_9BILA</name>
<feature type="transmembrane region" description="Helical" evidence="2">
    <location>
        <begin position="170"/>
        <end position="190"/>
    </location>
</feature>
<feature type="region of interest" description="Disordered" evidence="1">
    <location>
        <begin position="1"/>
        <end position="26"/>
    </location>
</feature>
<keyword evidence="2" id="KW-0812">Transmembrane</keyword>
<feature type="compositionally biased region" description="Low complexity" evidence="1">
    <location>
        <begin position="10"/>
        <end position="26"/>
    </location>
</feature>
<keyword evidence="4" id="KW-1185">Reference proteome</keyword>
<dbReference type="InterPro" id="IPR053019">
    <property type="entry name" value="GATA_zinc_finger"/>
</dbReference>
<dbReference type="OrthoDB" id="10616903at2759"/>
<protein>
    <submittedName>
        <fullName evidence="3">Uncharacterized protein</fullName>
    </submittedName>
</protein>
<dbReference type="PANTHER" id="PTHR23353">
    <property type="entry name" value="RAB-GAP/TBC-RELATED"/>
    <property type="match status" value="1"/>
</dbReference>
<dbReference type="Proteomes" id="UP000605970">
    <property type="component" value="Unassembled WGS sequence"/>
</dbReference>
<evidence type="ECO:0000256" key="1">
    <source>
        <dbReference type="SAM" id="MobiDB-lite"/>
    </source>
</evidence>
<organism evidence="3 4">
    <name type="scientific">Meloidogyne graminicola</name>
    <dbReference type="NCBI Taxonomy" id="189291"/>
    <lineage>
        <taxon>Eukaryota</taxon>
        <taxon>Metazoa</taxon>
        <taxon>Ecdysozoa</taxon>
        <taxon>Nematoda</taxon>
        <taxon>Chromadorea</taxon>
        <taxon>Rhabditida</taxon>
        <taxon>Tylenchina</taxon>
        <taxon>Tylenchomorpha</taxon>
        <taxon>Tylenchoidea</taxon>
        <taxon>Meloidogynidae</taxon>
        <taxon>Meloidogyninae</taxon>
        <taxon>Meloidogyne</taxon>
    </lineage>
</organism>
<dbReference type="AlphaFoldDB" id="A0A8S9ZYM1"/>
<sequence>MPQLIREENNNNNIQQQSPSIITNNNNNNTIISPPIELLVDELYKYSHPPPSYSKATNNSINNIRRIISQRELTFIAPFGGSFCRIFPSFSFLNNNNNLREETTTIQSPPPPPPPNYTELPPIYTRNLSEINRNRLQPLRYSGFQFSQLRLNRTTNNNNNNNSSTNKKRIFSGIICLIFVLITIFLFVILDRLLLD</sequence>
<gene>
    <name evidence="3" type="ORF">Mgra_00001809</name>
</gene>
<evidence type="ECO:0000256" key="2">
    <source>
        <dbReference type="SAM" id="Phobius"/>
    </source>
</evidence>
<evidence type="ECO:0000313" key="3">
    <source>
        <dbReference type="EMBL" id="KAF7638727.1"/>
    </source>
</evidence>
<accession>A0A8S9ZYM1</accession>
<proteinExistence type="predicted"/>
<dbReference type="EMBL" id="JABEBT010000010">
    <property type="protein sequence ID" value="KAF7638727.1"/>
    <property type="molecule type" value="Genomic_DNA"/>
</dbReference>
<keyword evidence="2" id="KW-0472">Membrane</keyword>